<dbReference type="EMBL" id="KN838072">
    <property type="protein sequence ID" value="KIJ22605.1"/>
    <property type="molecule type" value="Genomic_DNA"/>
</dbReference>
<keyword evidence="2" id="KW-1185">Reference proteome</keyword>
<reference evidence="1 2" key="1">
    <citation type="submission" date="2014-06" db="EMBL/GenBank/DDBJ databases">
        <title>Evolutionary Origins and Diversification of the Mycorrhizal Mutualists.</title>
        <authorList>
            <consortium name="DOE Joint Genome Institute"/>
            <consortium name="Mycorrhizal Genomics Consortium"/>
            <person name="Kohler A."/>
            <person name="Kuo A."/>
            <person name="Nagy L.G."/>
            <person name="Floudas D."/>
            <person name="Copeland A."/>
            <person name="Barry K.W."/>
            <person name="Cichocki N."/>
            <person name="Veneault-Fourrey C."/>
            <person name="LaButti K."/>
            <person name="Lindquist E.A."/>
            <person name="Lipzen A."/>
            <person name="Lundell T."/>
            <person name="Morin E."/>
            <person name="Murat C."/>
            <person name="Riley R."/>
            <person name="Ohm R."/>
            <person name="Sun H."/>
            <person name="Tunlid A."/>
            <person name="Henrissat B."/>
            <person name="Grigoriev I.V."/>
            <person name="Hibbett D.S."/>
            <person name="Martin F."/>
        </authorList>
    </citation>
    <scope>NUCLEOTIDE SEQUENCE [LARGE SCALE GENOMIC DNA]</scope>
    <source>
        <strain evidence="1 2">SS14</strain>
    </source>
</reference>
<name>A0A0C9UBX1_SPHS4</name>
<dbReference type="AlphaFoldDB" id="A0A0C9UBX1"/>
<evidence type="ECO:0000313" key="2">
    <source>
        <dbReference type="Proteomes" id="UP000054279"/>
    </source>
</evidence>
<accession>A0A0C9UBX1</accession>
<sequence>MHSIVTSRILLHIRRVGALQEAYSDIYDEEDIESLGQHFSTIVLGPSPSQGNEDYEA</sequence>
<proteinExistence type="predicted"/>
<dbReference type="Proteomes" id="UP000054279">
    <property type="component" value="Unassembled WGS sequence"/>
</dbReference>
<dbReference type="HOGENOM" id="CLU_2997978_0_0_1"/>
<gene>
    <name evidence="1" type="ORF">M422DRAFT_39996</name>
</gene>
<evidence type="ECO:0000313" key="1">
    <source>
        <dbReference type="EMBL" id="KIJ22605.1"/>
    </source>
</evidence>
<organism evidence="1 2">
    <name type="scientific">Sphaerobolus stellatus (strain SS14)</name>
    <dbReference type="NCBI Taxonomy" id="990650"/>
    <lineage>
        <taxon>Eukaryota</taxon>
        <taxon>Fungi</taxon>
        <taxon>Dikarya</taxon>
        <taxon>Basidiomycota</taxon>
        <taxon>Agaricomycotina</taxon>
        <taxon>Agaricomycetes</taxon>
        <taxon>Phallomycetidae</taxon>
        <taxon>Geastrales</taxon>
        <taxon>Sphaerobolaceae</taxon>
        <taxon>Sphaerobolus</taxon>
    </lineage>
</organism>
<protein>
    <submittedName>
        <fullName evidence="1">Uncharacterized protein</fullName>
    </submittedName>
</protein>